<evidence type="ECO:0000256" key="2">
    <source>
        <dbReference type="SAM" id="MobiDB-lite"/>
    </source>
</evidence>
<dbReference type="EMBL" id="CM001224">
    <property type="protein sequence ID" value="KEH20728.1"/>
    <property type="molecule type" value="Genomic_DNA"/>
</dbReference>
<evidence type="ECO:0000256" key="1">
    <source>
        <dbReference type="SAM" id="Coils"/>
    </source>
</evidence>
<dbReference type="Proteomes" id="UP000002051">
    <property type="component" value="Chromosome 8"/>
</dbReference>
<proteinExistence type="predicted"/>
<reference evidence="3 4" key="2">
    <citation type="journal article" date="2014" name="BMC Genomics">
        <title>An improved genome release (version Mt4.0) for the model legume Medicago truncatula.</title>
        <authorList>
            <person name="Tang H."/>
            <person name="Krishnakumar V."/>
            <person name="Bidwell S."/>
            <person name="Rosen B."/>
            <person name="Chan A."/>
            <person name="Zhou S."/>
            <person name="Gentzbittel L."/>
            <person name="Childs K.L."/>
            <person name="Yandell M."/>
            <person name="Gundlach H."/>
            <person name="Mayer K.F."/>
            <person name="Schwartz D.C."/>
            <person name="Town C.D."/>
        </authorList>
    </citation>
    <scope>GENOME REANNOTATION</scope>
    <source>
        <strain evidence="3">A17</strain>
        <strain evidence="4">cv. Jemalong A17</strain>
    </source>
</reference>
<gene>
    <name evidence="3" type="ordered locus">MTR_8g089435</name>
</gene>
<dbReference type="PANTHER" id="PTHR35358:SF10">
    <property type="entry name" value="PLANT PHOSPHOLIPASE-LIKE PROTEIN"/>
    <property type="match status" value="1"/>
</dbReference>
<reference evidence="3 4" key="1">
    <citation type="journal article" date="2011" name="Nature">
        <title>The Medicago genome provides insight into the evolution of rhizobial symbioses.</title>
        <authorList>
            <person name="Young N.D."/>
            <person name="Debelle F."/>
            <person name="Oldroyd G.E."/>
            <person name="Geurts R."/>
            <person name="Cannon S.B."/>
            <person name="Udvardi M.K."/>
            <person name="Benedito V.A."/>
            <person name="Mayer K.F."/>
            <person name="Gouzy J."/>
            <person name="Schoof H."/>
            <person name="Van de Peer Y."/>
            <person name="Proost S."/>
            <person name="Cook D.R."/>
            <person name="Meyers B.C."/>
            <person name="Spannagl M."/>
            <person name="Cheung F."/>
            <person name="De Mita S."/>
            <person name="Krishnakumar V."/>
            <person name="Gundlach H."/>
            <person name="Zhou S."/>
            <person name="Mudge J."/>
            <person name="Bharti A.K."/>
            <person name="Murray J.D."/>
            <person name="Naoumkina M.A."/>
            <person name="Rosen B."/>
            <person name="Silverstein K.A."/>
            <person name="Tang H."/>
            <person name="Rombauts S."/>
            <person name="Zhao P.X."/>
            <person name="Zhou P."/>
            <person name="Barbe V."/>
            <person name="Bardou P."/>
            <person name="Bechner M."/>
            <person name="Bellec A."/>
            <person name="Berger A."/>
            <person name="Berges H."/>
            <person name="Bidwell S."/>
            <person name="Bisseling T."/>
            <person name="Choisne N."/>
            <person name="Couloux A."/>
            <person name="Denny R."/>
            <person name="Deshpande S."/>
            <person name="Dai X."/>
            <person name="Doyle J.J."/>
            <person name="Dudez A.M."/>
            <person name="Farmer A.D."/>
            <person name="Fouteau S."/>
            <person name="Franken C."/>
            <person name="Gibelin C."/>
            <person name="Gish J."/>
            <person name="Goldstein S."/>
            <person name="Gonzalez A.J."/>
            <person name="Green P.J."/>
            <person name="Hallab A."/>
            <person name="Hartog M."/>
            <person name="Hua A."/>
            <person name="Humphray S.J."/>
            <person name="Jeong D.H."/>
            <person name="Jing Y."/>
            <person name="Jocker A."/>
            <person name="Kenton S.M."/>
            <person name="Kim D.J."/>
            <person name="Klee K."/>
            <person name="Lai H."/>
            <person name="Lang C."/>
            <person name="Lin S."/>
            <person name="Macmil S.L."/>
            <person name="Magdelenat G."/>
            <person name="Matthews L."/>
            <person name="McCorrison J."/>
            <person name="Monaghan E.L."/>
            <person name="Mun J.H."/>
            <person name="Najar F.Z."/>
            <person name="Nicholson C."/>
            <person name="Noirot C."/>
            <person name="O'Bleness M."/>
            <person name="Paule C.R."/>
            <person name="Poulain J."/>
            <person name="Prion F."/>
            <person name="Qin B."/>
            <person name="Qu C."/>
            <person name="Retzel E.F."/>
            <person name="Riddle C."/>
            <person name="Sallet E."/>
            <person name="Samain S."/>
            <person name="Samson N."/>
            <person name="Sanders I."/>
            <person name="Saurat O."/>
            <person name="Scarpelli C."/>
            <person name="Schiex T."/>
            <person name="Segurens B."/>
            <person name="Severin A.J."/>
            <person name="Sherrier D.J."/>
            <person name="Shi R."/>
            <person name="Sims S."/>
            <person name="Singer S.R."/>
            <person name="Sinharoy S."/>
            <person name="Sterck L."/>
            <person name="Viollet A."/>
            <person name="Wang B.B."/>
            <person name="Wang K."/>
            <person name="Wang M."/>
            <person name="Wang X."/>
            <person name="Warfsmann J."/>
            <person name="Weissenbach J."/>
            <person name="White D.D."/>
            <person name="White J.D."/>
            <person name="Wiley G.B."/>
            <person name="Wincker P."/>
            <person name="Xing Y."/>
            <person name="Yang L."/>
            <person name="Yao Z."/>
            <person name="Ying F."/>
            <person name="Zhai J."/>
            <person name="Zhou L."/>
            <person name="Zuber A."/>
            <person name="Denarie J."/>
            <person name="Dixon R.A."/>
            <person name="May G.D."/>
            <person name="Schwartz D.C."/>
            <person name="Rogers J."/>
            <person name="Quetier F."/>
            <person name="Town C.D."/>
            <person name="Roe B.A."/>
        </authorList>
    </citation>
    <scope>NUCLEOTIDE SEQUENCE [LARGE SCALE GENOMIC DNA]</scope>
    <source>
        <strain evidence="3">A17</strain>
        <strain evidence="4">cv. Jemalong A17</strain>
    </source>
</reference>
<feature type="compositionally biased region" description="Polar residues" evidence="2">
    <location>
        <begin position="280"/>
        <end position="295"/>
    </location>
</feature>
<organism evidence="3 5">
    <name type="scientific">Medicago truncatula</name>
    <name type="common">Barrel medic</name>
    <name type="synonym">Medicago tribuloides</name>
    <dbReference type="NCBI Taxonomy" id="3880"/>
    <lineage>
        <taxon>Eukaryota</taxon>
        <taxon>Viridiplantae</taxon>
        <taxon>Streptophyta</taxon>
        <taxon>Embryophyta</taxon>
        <taxon>Tracheophyta</taxon>
        <taxon>Spermatophyta</taxon>
        <taxon>Magnoliopsida</taxon>
        <taxon>eudicotyledons</taxon>
        <taxon>Gunneridae</taxon>
        <taxon>Pentapetalae</taxon>
        <taxon>rosids</taxon>
        <taxon>fabids</taxon>
        <taxon>Fabales</taxon>
        <taxon>Fabaceae</taxon>
        <taxon>Papilionoideae</taxon>
        <taxon>50 kb inversion clade</taxon>
        <taxon>NPAAA clade</taxon>
        <taxon>Hologalegina</taxon>
        <taxon>IRL clade</taxon>
        <taxon>Trifolieae</taxon>
        <taxon>Medicago</taxon>
    </lineage>
</organism>
<dbReference type="PANTHER" id="PTHR35358">
    <property type="entry name" value="OS06G0711100 PROTEIN"/>
    <property type="match status" value="1"/>
</dbReference>
<keyword evidence="1" id="KW-0175">Coiled coil</keyword>
<dbReference type="HOGENOM" id="CLU_875427_0_0_1"/>
<feature type="coiled-coil region" evidence="1">
    <location>
        <begin position="117"/>
        <end position="158"/>
    </location>
</feature>
<sequence>MDKVEMVAMLRNDDGDDEVQSEIQSQPDDTVYGYEVKLEFMPTLRKIISKHGDIAKNIICGILHDFGDKDHKKIEKSFVESKIALVNGYEQGMQLELKWLHMSLAELIGTIKILDKFDILEEKRDNNSKLIEDAESELEVFEEQKKVVTENMRELSENLEEICVKETACKERLTAAKNESTSISQTVRYCTSKSNSWQYPVYVEPAIFNEGFDRRNTLRSAKKFTPVTPDEILSNVPADTINHTYQVSEEEEGSDQVESPSRDLVGAPEKMGESGEAGMSISNYSNQVVRQNTFKESIRGEREPNYDNFVSRSGCSVK</sequence>
<dbReference type="AlphaFoldDB" id="A0A072TV32"/>
<keyword evidence="5" id="KW-1185">Reference proteome</keyword>
<reference evidence="4" key="3">
    <citation type="submission" date="2015-04" db="UniProtKB">
        <authorList>
            <consortium name="EnsemblPlants"/>
        </authorList>
    </citation>
    <scope>IDENTIFICATION</scope>
    <source>
        <strain evidence="4">cv. Jemalong A17</strain>
    </source>
</reference>
<dbReference type="EnsemblPlants" id="KEH20728">
    <property type="protein sequence ID" value="KEH20728"/>
    <property type="gene ID" value="MTR_8g089435"/>
</dbReference>
<accession>A0A072TV32</accession>
<feature type="region of interest" description="Disordered" evidence="2">
    <location>
        <begin position="248"/>
        <end position="318"/>
    </location>
</feature>
<evidence type="ECO:0000313" key="3">
    <source>
        <dbReference type="EMBL" id="KEH20728.1"/>
    </source>
</evidence>
<protein>
    <submittedName>
        <fullName evidence="3 4">Uncharacterized protein</fullName>
    </submittedName>
</protein>
<feature type="compositionally biased region" description="Polar residues" evidence="2">
    <location>
        <begin position="308"/>
        <end position="318"/>
    </location>
</feature>
<name>A0A072TV32_MEDTR</name>
<feature type="compositionally biased region" description="Basic and acidic residues" evidence="2">
    <location>
        <begin position="296"/>
        <end position="305"/>
    </location>
</feature>
<evidence type="ECO:0000313" key="5">
    <source>
        <dbReference type="Proteomes" id="UP000002051"/>
    </source>
</evidence>
<evidence type="ECO:0000313" key="4">
    <source>
        <dbReference type="EnsemblPlants" id="KEH20728"/>
    </source>
</evidence>